<comment type="caution">
    <text evidence="1">The sequence shown here is derived from an EMBL/GenBank/DDBJ whole genome shotgun (WGS) entry which is preliminary data.</text>
</comment>
<accession>A0ABN7QVU5</accession>
<gene>
    <name evidence="1" type="ORF">R54767_04773</name>
</gene>
<dbReference type="EMBL" id="CAJQYY010000035">
    <property type="protein sequence ID" value="CAG4921032.1"/>
    <property type="molecule type" value="Genomic_DNA"/>
</dbReference>
<reference evidence="1 2" key="1">
    <citation type="submission" date="2021-04" db="EMBL/GenBank/DDBJ databases">
        <authorList>
            <person name="Vanwijnsberghe S."/>
        </authorList>
    </citation>
    <scope>NUCLEOTIDE SEQUENCE [LARGE SCALE GENOMIC DNA]</scope>
    <source>
        <strain evidence="1 2">LMG 32171</strain>
    </source>
</reference>
<evidence type="ECO:0000313" key="1">
    <source>
        <dbReference type="EMBL" id="CAG4921032.1"/>
    </source>
</evidence>
<dbReference type="RefSeq" id="WP_228983049.1">
    <property type="nucleotide sequence ID" value="NZ_CAJQYY010000035.1"/>
</dbReference>
<keyword evidence="2" id="KW-1185">Reference proteome</keyword>
<proteinExistence type="predicted"/>
<name>A0ABN7QVU5_9BURK</name>
<protein>
    <submittedName>
        <fullName evidence="1">Uncharacterized protein</fullName>
    </submittedName>
</protein>
<organism evidence="1 2">
    <name type="scientific">Paraburkholderia gardini</name>
    <dbReference type="NCBI Taxonomy" id="2823469"/>
    <lineage>
        <taxon>Bacteria</taxon>
        <taxon>Pseudomonadati</taxon>
        <taxon>Pseudomonadota</taxon>
        <taxon>Betaproteobacteria</taxon>
        <taxon>Burkholderiales</taxon>
        <taxon>Burkholderiaceae</taxon>
        <taxon>Paraburkholderia</taxon>
    </lineage>
</organism>
<evidence type="ECO:0000313" key="2">
    <source>
        <dbReference type="Proteomes" id="UP000789752"/>
    </source>
</evidence>
<dbReference type="Proteomes" id="UP000789752">
    <property type="component" value="Unassembled WGS sequence"/>
</dbReference>
<sequence>MDDDRVLTLRQVAYWREKLAGRSVRPLTADAIVDVLPAHQSVKGKP</sequence>